<keyword evidence="3" id="KW-1185">Reference proteome</keyword>
<dbReference type="OrthoDB" id="1492374at2"/>
<reference evidence="2 3" key="1">
    <citation type="submission" date="2018-06" db="EMBL/GenBank/DDBJ databases">
        <title>Genomic Encyclopedia of Archaeal and Bacterial Type Strains, Phase II (KMG-II): from individual species to whole genera.</title>
        <authorList>
            <person name="Goeker M."/>
        </authorList>
    </citation>
    <scope>NUCLEOTIDE SEQUENCE [LARGE SCALE GENOMIC DNA]</scope>
    <source>
        <strain evidence="2 3">DSM 24464</strain>
    </source>
</reference>
<evidence type="ECO:0000256" key="1">
    <source>
        <dbReference type="SAM" id="SignalP"/>
    </source>
</evidence>
<evidence type="ECO:0000313" key="3">
    <source>
        <dbReference type="Proteomes" id="UP000248703"/>
    </source>
</evidence>
<accession>A0A327RGS2</accession>
<gene>
    <name evidence="2" type="ORF">LY08_01088</name>
</gene>
<dbReference type="EMBL" id="QLLO01000003">
    <property type="protein sequence ID" value="RAJ16230.1"/>
    <property type="molecule type" value="Genomic_DNA"/>
</dbReference>
<comment type="caution">
    <text evidence="2">The sequence shown here is derived from an EMBL/GenBank/DDBJ whole genome shotgun (WGS) entry which is preliminary data.</text>
</comment>
<keyword evidence="1" id="KW-0732">Signal</keyword>
<proteinExistence type="predicted"/>
<organism evidence="2 3">
    <name type="scientific">Olleya aquimaris</name>
    <dbReference type="NCBI Taxonomy" id="639310"/>
    <lineage>
        <taxon>Bacteria</taxon>
        <taxon>Pseudomonadati</taxon>
        <taxon>Bacteroidota</taxon>
        <taxon>Flavobacteriia</taxon>
        <taxon>Flavobacteriales</taxon>
        <taxon>Flavobacteriaceae</taxon>
    </lineage>
</organism>
<name>A0A327RGS2_9FLAO</name>
<evidence type="ECO:0000313" key="2">
    <source>
        <dbReference type="EMBL" id="RAJ16230.1"/>
    </source>
</evidence>
<feature type="chain" id="PRO_5016360640" description="Outer membrane protein beta-barrel domain-containing protein" evidence="1">
    <location>
        <begin position="20"/>
        <end position="171"/>
    </location>
</feature>
<evidence type="ECO:0008006" key="4">
    <source>
        <dbReference type="Google" id="ProtNLM"/>
    </source>
</evidence>
<dbReference type="AlphaFoldDB" id="A0A327RGS2"/>
<dbReference type="RefSeq" id="WP_111659428.1">
    <property type="nucleotide sequence ID" value="NZ_QLLO01000003.1"/>
</dbReference>
<dbReference type="Proteomes" id="UP000248703">
    <property type="component" value="Unassembled WGS sequence"/>
</dbReference>
<feature type="signal peptide" evidence="1">
    <location>
        <begin position="1"/>
        <end position="19"/>
    </location>
</feature>
<sequence length="171" mass="19056">MKKIISLVFIAFLSVNAFAQEDMTEQESPKTDDVKLRLSIGTTAGDDMSRERFATNYSFDFTYLTPIANNFKVGLDLGLTKISTNDNKTISTNFTKGYVSLCGTFRIYNDTGKFYFGSDLGYAYGLGDGGFIYRPKLGFQISDCSGINVTYTDLNSDVQYNSVSLGYEFTF</sequence>
<protein>
    <recommendedName>
        <fullName evidence="4">Outer membrane protein beta-barrel domain-containing protein</fullName>
    </recommendedName>
</protein>